<evidence type="ECO:0000256" key="4">
    <source>
        <dbReference type="ARBA" id="ARBA00022908"/>
    </source>
</evidence>
<dbReference type="PROSITE" id="PS51898">
    <property type="entry name" value="TYR_RECOMBINASE"/>
    <property type="match status" value="1"/>
</dbReference>
<comment type="similarity">
    <text evidence="1">Belongs to the 'phage' integrase family.</text>
</comment>
<dbReference type="GO" id="GO:0046718">
    <property type="term" value="P:symbiont entry into host cell"/>
    <property type="evidence" value="ECO:0007669"/>
    <property type="project" value="UniProtKB-KW"/>
</dbReference>
<dbReference type="GO" id="GO:0016740">
    <property type="term" value="F:transferase activity"/>
    <property type="evidence" value="ECO:0007669"/>
    <property type="project" value="UniProtKB-KW"/>
</dbReference>
<evidence type="ECO:0000313" key="11">
    <source>
        <dbReference type="EMBL" id="AOT25777.1"/>
    </source>
</evidence>
<dbReference type="Proteomes" id="UP000222614">
    <property type="component" value="Segment"/>
</dbReference>
<accession>A0A1D8EX55</accession>
<proteinExistence type="inferred from homology"/>
<dbReference type="InterPro" id="IPR013762">
    <property type="entry name" value="Integrase-like_cat_sf"/>
</dbReference>
<evidence type="ECO:0000256" key="1">
    <source>
        <dbReference type="ARBA" id="ARBA00008857"/>
    </source>
</evidence>
<keyword evidence="6" id="KW-0233">DNA recombination</keyword>
<keyword evidence="4" id="KW-0229">DNA integration</keyword>
<keyword evidence="8" id="KW-1160">Virus entry into host cell</keyword>
<dbReference type="OrthoDB" id="7584at10239"/>
<dbReference type="GO" id="GO:0044826">
    <property type="term" value="P:viral genome integration into host DNA"/>
    <property type="evidence" value="ECO:0007669"/>
    <property type="project" value="UniProtKB-KW"/>
</dbReference>
<evidence type="ECO:0000256" key="5">
    <source>
        <dbReference type="ARBA" id="ARBA00023125"/>
    </source>
</evidence>
<dbReference type="InterPro" id="IPR050808">
    <property type="entry name" value="Phage_Integrase"/>
</dbReference>
<dbReference type="GO" id="GO:0015074">
    <property type="term" value="P:DNA integration"/>
    <property type="evidence" value="ECO:0007669"/>
    <property type="project" value="UniProtKB-KW"/>
</dbReference>
<dbReference type="GO" id="GO:0006310">
    <property type="term" value="P:DNA recombination"/>
    <property type="evidence" value="ECO:0007669"/>
    <property type="project" value="UniProtKB-KW"/>
</dbReference>
<keyword evidence="5" id="KW-0238">DNA-binding</keyword>
<dbReference type="Pfam" id="PF00589">
    <property type="entry name" value="Phage_integrase"/>
    <property type="match status" value="1"/>
</dbReference>
<evidence type="ECO:0000256" key="9">
    <source>
        <dbReference type="ARBA" id="ARBA00049605"/>
    </source>
</evidence>
<feature type="domain" description="Tyr recombinase" evidence="10">
    <location>
        <begin position="175"/>
        <end position="391"/>
    </location>
</feature>
<protein>
    <recommendedName>
        <fullName evidence="2">Integrase</fullName>
    </recommendedName>
</protein>
<evidence type="ECO:0000256" key="6">
    <source>
        <dbReference type="ARBA" id="ARBA00023172"/>
    </source>
</evidence>
<dbReference type="InterPro" id="IPR010998">
    <property type="entry name" value="Integrase_recombinase_N"/>
</dbReference>
<dbReference type="Gene3D" id="1.10.443.10">
    <property type="entry name" value="Intergrase catalytic core"/>
    <property type="match status" value="1"/>
</dbReference>
<organism evidence="11 12">
    <name type="scientific">Mycobacterium phage Tortellini</name>
    <dbReference type="NCBI Taxonomy" id="1897497"/>
    <lineage>
        <taxon>Viruses</taxon>
        <taxon>Duplodnaviria</taxon>
        <taxon>Heunggongvirae</taxon>
        <taxon>Uroviricota</taxon>
        <taxon>Caudoviricetes</taxon>
        <taxon>Pclasvirinae</taxon>
        <taxon>Tortellinivirus</taxon>
        <taxon>Tortellinivirus tortellini</taxon>
        <taxon>Mycobacterium virus Tortellini</taxon>
    </lineage>
</organism>
<dbReference type="InterPro" id="IPR011010">
    <property type="entry name" value="DNA_brk_join_enz"/>
</dbReference>
<evidence type="ECO:0000256" key="3">
    <source>
        <dbReference type="ARBA" id="ARBA00022679"/>
    </source>
</evidence>
<evidence type="ECO:0000313" key="12">
    <source>
        <dbReference type="Proteomes" id="UP000222614"/>
    </source>
</evidence>
<dbReference type="GO" id="GO:0075713">
    <property type="term" value="P:establishment of integrated proviral latency"/>
    <property type="evidence" value="ECO:0007669"/>
    <property type="project" value="UniProtKB-KW"/>
</dbReference>
<reference evidence="12" key="1">
    <citation type="submission" date="2016-08" db="EMBL/GenBank/DDBJ databases">
        <authorList>
            <person name="Seilhamer J.J."/>
        </authorList>
    </citation>
    <scope>NUCLEOTIDE SEQUENCE [LARGE SCALE GENOMIC DNA]</scope>
</reference>
<dbReference type="GO" id="GO:0003677">
    <property type="term" value="F:DNA binding"/>
    <property type="evidence" value="ECO:0007669"/>
    <property type="project" value="UniProtKB-KW"/>
</dbReference>
<evidence type="ECO:0000256" key="8">
    <source>
        <dbReference type="ARBA" id="ARBA00023296"/>
    </source>
</evidence>
<dbReference type="PANTHER" id="PTHR30629:SF2">
    <property type="entry name" value="PROPHAGE INTEGRASE INTS-RELATED"/>
    <property type="match status" value="1"/>
</dbReference>
<evidence type="ECO:0000256" key="7">
    <source>
        <dbReference type="ARBA" id="ARBA00023195"/>
    </source>
</evidence>
<dbReference type="Gene3D" id="1.10.150.130">
    <property type="match status" value="1"/>
</dbReference>
<keyword evidence="12" id="KW-1185">Reference proteome</keyword>
<dbReference type="SUPFAM" id="SSF56349">
    <property type="entry name" value="DNA breaking-rejoining enzymes"/>
    <property type="match status" value="1"/>
</dbReference>
<dbReference type="InterPro" id="IPR002104">
    <property type="entry name" value="Integrase_catalytic"/>
</dbReference>
<evidence type="ECO:0000259" key="10">
    <source>
        <dbReference type="PROSITE" id="PS51898"/>
    </source>
</evidence>
<gene>
    <name evidence="11" type="ORF">SEA_TORTELLINI_32</name>
</gene>
<sequence length="398" mass="43257">MPRQRLAPGEHGKVTTTRRGTTWYATTYVRLHTGKLREREASSTKSAEDARRTLLRRIKTELESTAPAGVIGTRTTLAELFEVWIDVKVTEDGLKPQTEAGYRRAWRLHGEHQLGALRIGELTTSRADAHLKALAPGPSMQLRTVLAGMFGLAARFDVVRHSPITEARATASEKKAARAITSAELELVREAVRAYCAPSPARGKRAAGSGRPKGPMLRAFVELLAATGDRPGEVLAIRWSEVDLLSDPPTVTVSGTLLDHGAIPGKPLHRQDARKHDAPPHTVMLPKFGVEVLTELFGQTGSADGPVLVSASGGWVSLSNISKQFRAALRPYPELKWVTPHSFRRTVGTVVRDGLGIEAAQAQLSHSQLSTTEQHYAQRRTMGPDARAVLDKWAGQAG</sequence>
<name>A0A1D8EX55_9CAUD</name>
<keyword evidence="7" id="KW-1179">Viral genome integration</keyword>
<evidence type="ECO:0000256" key="2">
    <source>
        <dbReference type="ARBA" id="ARBA00016082"/>
    </source>
</evidence>
<dbReference type="EMBL" id="KX648391">
    <property type="protein sequence ID" value="AOT25777.1"/>
    <property type="molecule type" value="Genomic_DNA"/>
</dbReference>
<dbReference type="PANTHER" id="PTHR30629">
    <property type="entry name" value="PROPHAGE INTEGRASE"/>
    <property type="match status" value="1"/>
</dbReference>
<comment type="function">
    <text evidence="9">Integrase is necessary for integration of the phage into the host genome by site-specific recombination. In conjunction with excisionase, integrase is also necessary for excision of the prophage from the host genome.</text>
</comment>
<keyword evidence="3" id="KW-0808">Transferase</keyword>